<name>A0A939FRU3_9ACTN</name>
<keyword evidence="1" id="KW-0472">Membrane</keyword>
<keyword evidence="3" id="KW-1185">Reference proteome</keyword>
<gene>
    <name evidence="2" type="ORF">J1792_32605</name>
</gene>
<evidence type="ECO:0000313" key="2">
    <source>
        <dbReference type="EMBL" id="MBO0657286.1"/>
    </source>
</evidence>
<dbReference type="Proteomes" id="UP000664781">
    <property type="component" value="Unassembled WGS sequence"/>
</dbReference>
<feature type="transmembrane region" description="Helical" evidence="1">
    <location>
        <begin position="170"/>
        <end position="190"/>
    </location>
</feature>
<proteinExistence type="predicted"/>
<dbReference type="AlphaFoldDB" id="A0A939FRU3"/>
<evidence type="ECO:0000256" key="1">
    <source>
        <dbReference type="SAM" id="Phobius"/>
    </source>
</evidence>
<comment type="caution">
    <text evidence="2">The sequence shown here is derived from an EMBL/GenBank/DDBJ whole genome shotgun (WGS) entry which is preliminary data.</text>
</comment>
<dbReference type="RefSeq" id="WP_207248864.1">
    <property type="nucleotide sequence ID" value="NZ_JAFMOF010000007.1"/>
</dbReference>
<keyword evidence="1" id="KW-1133">Transmembrane helix</keyword>
<accession>A0A939FRU3</accession>
<keyword evidence="1" id="KW-0812">Transmembrane</keyword>
<organism evidence="2 3">
    <name type="scientific">Streptomyces triculaminicus</name>
    <dbReference type="NCBI Taxonomy" id="2816232"/>
    <lineage>
        <taxon>Bacteria</taxon>
        <taxon>Bacillati</taxon>
        <taxon>Actinomycetota</taxon>
        <taxon>Actinomycetes</taxon>
        <taxon>Kitasatosporales</taxon>
        <taxon>Streptomycetaceae</taxon>
        <taxon>Streptomyces</taxon>
    </lineage>
</organism>
<protein>
    <submittedName>
        <fullName evidence="2">Uncharacterized protein</fullName>
    </submittedName>
</protein>
<dbReference type="EMBL" id="JAFMOF010000007">
    <property type="protein sequence ID" value="MBO0657286.1"/>
    <property type="molecule type" value="Genomic_DNA"/>
</dbReference>
<evidence type="ECO:0000313" key="3">
    <source>
        <dbReference type="Proteomes" id="UP000664781"/>
    </source>
</evidence>
<sequence>MIATAEEAGRQVVGGLMLDRVAPDDRLAHWRLVEAAGGRWSLVDLERASVHRLVDDWSLPSAHWPPKEKLGLTGFTYEGFGGDNPATWEQRWDWIRRSHRPASAGKPARFASQPYQQLACVYRQSGQEREARAIAIARRNDLRVYGDLSRPRKMGNWLLDKTVKHGYQPLRAVGMLAAVYLLVLLAAWGAQHHDTAIVPAKDIKNLTPIPTAQHCTTNYPCFYPAGYAVDVVTLLLNIHQADNWRLNGNASWGRAWSAGTWTATGLGWALSTLAVAGYTGLIRKD</sequence>
<reference evidence="2" key="1">
    <citation type="submission" date="2021-03" db="EMBL/GenBank/DDBJ databases">
        <title>Streptomyces strains.</title>
        <authorList>
            <person name="Lund M.B."/>
            <person name="Toerring T."/>
        </authorList>
    </citation>
    <scope>NUCLEOTIDE SEQUENCE</scope>
    <source>
        <strain evidence="2">JCM 4242</strain>
    </source>
</reference>
<feature type="transmembrane region" description="Helical" evidence="1">
    <location>
        <begin position="261"/>
        <end position="281"/>
    </location>
</feature>